<gene>
    <name evidence="2" type="ORF">C7B46_05810</name>
</gene>
<evidence type="ECO:0008006" key="4">
    <source>
        <dbReference type="Google" id="ProtNLM"/>
    </source>
</evidence>
<keyword evidence="1" id="KW-1133">Transmembrane helix</keyword>
<feature type="transmembrane region" description="Helical" evidence="1">
    <location>
        <begin position="305"/>
        <end position="324"/>
    </location>
</feature>
<accession>A0A2T2XIZ2</accession>
<evidence type="ECO:0000256" key="1">
    <source>
        <dbReference type="SAM" id="Phobius"/>
    </source>
</evidence>
<feature type="transmembrane region" description="Helical" evidence="1">
    <location>
        <begin position="106"/>
        <end position="124"/>
    </location>
</feature>
<dbReference type="EMBL" id="PXYW01000009">
    <property type="protein sequence ID" value="PSR34430.1"/>
    <property type="molecule type" value="Genomic_DNA"/>
</dbReference>
<dbReference type="Proteomes" id="UP000242972">
    <property type="component" value="Unassembled WGS sequence"/>
</dbReference>
<dbReference type="AlphaFoldDB" id="A0A2T2XIZ2"/>
<reference evidence="2 3" key="1">
    <citation type="journal article" date="2014" name="BMC Genomics">
        <title>Comparison of environmental and isolate Sulfobacillus genomes reveals diverse carbon, sulfur, nitrogen, and hydrogen metabolisms.</title>
        <authorList>
            <person name="Justice N.B."/>
            <person name="Norman A."/>
            <person name="Brown C.T."/>
            <person name="Singh A."/>
            <person name="Thomas B.C."/>
            <person name="Banfield J.F."/>
        </authorList>
    </citation>
    <scope>NUCLEOTIDE SEQUENCE [LARGE SCALE GENOMIC DNA]</scope>
    <source>
        <strain evidence="2">AMDSBA4</strain>
    </source>
</reference>
<feature type="transmembrane region" description="Helical" evidence="1">
    <location>
        <begin position="78"/>
        <end position="99"/>
    </location>
</feature>
<evidence type="ECO:0000313" key="3">
    <source>
        <dbReference type="Proteomes" id="UP000242972"/>
    </source>
</evidence>
<feature type="transmembrane region" description="Helical" evidence="1">
    <location>
        <begin position="9"/>
        <end position="27"/>
    </location>
</feature>
<feature type="transmembrane region" description="Helical" evidence="1">
    <location>
        <begin position="154"/>
        <end position="173"/>
    </location>
</feature>
<organism evidence="2 3">
    <name type="scientific">Sulfobacillus benefaciens</name>
    <dbReference type="NCBI Taxonomy" id="453960"/>
    <lineage>
        <taxon>Bacteria</taxon>
        <taxon>Bacillati</taxon>
        <taxon>Bacillota</taxon>
        <taxon>Clostridia</taxon>
        <taxon>Eubacteriales</taxon>
        <taxon>Clostridiales Family XVII. Incertae Sedis</taxon>
        <taxon>Sulfobacillus</taxon>
    </lineage>
</organism>
<comment type="caution">
    <text evidence="2">The sequence shown here is derived from an EMBL/GenBank/DDBJ whole genome shotgun (WGS) entry which is preliminary data.</text>
</comment>
<evidence type="ECO:0000313" key="2">
    <source>
        <dbReference type="EMBL" id="PSR34430.1"/>
    </source>
</evidence>
<feature type="transmembrane region" description="Helical" evidence="1">
    <location>
        <begin position="193"/>
        <end position="219"/>
    </location>
</feature>
<proteinExistence type="predicted"/>
<protein>
    <recommendedName>
        <fullName evidence="4">YfhO family protein</fullName>
    </recommendedName>
</protein>
<feature type="transmembrane region" description="Helical" evidence="1">
    <location>
        <begin position="331"/>
        <end position="352"/>
    </location>
</feature>
<feature type="transmembrane region" description="Helical" evidence="1">
    <location>
        <begin position="231"/>
        <end position="254"/>
    </location>
</feature>
<feature type="transmembrane region" description="Helical" evidence="1">
    <location>
        <begin position="372"/>
        <end position="392"/>
    </location>
</feature>
<keyword evidence="1" id="KW-0472">Membrane</keyword>
<name>A0A2T2XIZ2_9FIRM</name>
<keyword evidence="1" id="KW-0812">Transmembrane</keyword>
<sequence length="568" mass="64279">MVQWIRRHRWIAAALLYCIVSLIYWGIPVLGHMTTRYVGTGTDPIQFIDAMLWWPWAISHGVNPFVDHWLWSPTGTDLLWITSVPAISLVLSPITLIFGPTVAYNMAMLIGPVLNALSMFLLLSHWVNKYWWKVFGGYVFGFSSYEIGETLGHLHLTWTFVIPLVVLWAFKIYDIDPTSPIPKRYPLVISLLLVFQFFVSTEVLTSLVFFGSLFILLIFLADQHNTRLLRLIKVLAVSMLGFLLAISPFVFYMLRHPYYLKPPNSPVMFSASLLNYIIPTQLTLGGQYFTNISNQFLGNLSENDAYLGIPLILLTMFSFFRPWASWRLKSSLAALLMTVVILSLGPALHLSGNLGVRMPEDLFLSLPELKDLLPVRFTLYVSFLVAVIVTTASNHFASFRWPKIPTLTACLVVLTLLPNIGMERNLMASQLTIPKFFSIPAQYRNYLPHNSTIMIFPYGDQGNSLAMQVATDNWFRLANGYWGYPPPLYRHIPIVHQLFFSTAIPRSLAAGAQLRNLIAQQDVTRVVATTPLASAVSRLLGQHYVRDLYSGQGVVVWAINSRSTHSRS</sequence>